<name>A0A7R9M461_9ACAR</name>
<evidence type="ECO:0000313" key="2">
    <source>
        <dbReference type="EMBL" id="CAD7653263.1"/>
    </source>
</evidence>
<gene>
    <name evidence="2" type="ORF">ONB1V03_LOCUS9920</name>
</gene>
<dbReference type="EMBL" id="CAJPVJ010006451">
    <property type="protein sequence ID" value="CAG2170450.1"/>
    <property type="molecule type" value="Genomic_DNA"/>
</dbReference>
<keyword evidence="1" id="KW-0560">Oxidoreductase</keyword>
<dbReference type="InterPro" id="IPR002347">
    <property type="entry name" value="SDR_fam"/>
</dbReference>
<reference evidence="2" key="1">
    <citation type="submission" date="2020-11" db="EMBL/GenBank/DDBJ databases">
        <authorList>
            <person name="Tran Van P."/>
        </authorList>
    </citation>
    <scope>NUCLEOTIDE SEQUENCE</scope>
</reference>
<evidence type="ECO:0000256" key="1">
    <source>
        <dbReference type="ARBA" id="ARBA00023002"/>
    </source>
</evidence>
<sequence>CIAGQVAYAASKGGIVGMTLPIARDLAVEGIRCVTIAPGLFNTPLLASLPEKVRQNLAATVPCPQRLGEPEEYAHLVQTIIENQMLNGETIRLDGAILCEQNSESLLHIWIHNGFDEFFEKNPCVGVQPIALMIKVSINSSNSSTGGIYRALLAPIVFDTKFISFKAFTQIVVCNGQT</sequence>
<dbReference type="SUPFAM" id="SSF51735">
    <property type="entry name" value="NAD(P)-binding Rossmann-fold domains"/>
    <property type="match status" value="1"/>
</dbReference>
<evidence type="ECO:0000313" key="3">
    <source>
        <dbReference type="Proteomes" id="UP000728032"/>
    </source>
</evidence>
<dbReference type="PANTHER" id="PTHR43658:SF8">
    <property type="entry name" value="17-BETA-HYDROXYSTEROID DEHYDROGENASE 14-RELATED"/>
    <property type="match status" value="1"/>
</dbReference>
<dbReference type="GO" id="GO:0005739">
    <property type="term" value="C:mitochondrion"/>
    <property type="evidence" value="ECO:0007669"/>
    <property type="project" value="TreeGrafter"/>
</dbReference>
<dbReference type="GO" id="GO:0008209">
    <property type="term" value="P:androgen metabolic process"/>
    <property type="evidence" value="ECO:0007669"/>
    <property type="project" value="TreeGrafter"/>
</dbReference>
<dbReference type="EMBL" id="OC921276">
    <property type="protein sequence ID" value="CAD7653263.1"/>
    <property type="molecule type" value="Genomic_DNA"/>
</dbReference>
<feature type="non-terminal residue" evidence="2">
    <location>
        <position position="1"/>
    </location>
</feature>
<dbReference type="Gene3D" id="3.40.50.720">
    <property type="entry name" value="NAD(P)-binding Rossmann-like Domain"/>
    <property type="match status" value="1"/>
</dbReference>
<organism evidence="2">
    <name type="scientific">Oppiella nova</name>
    <dbReference type="NCBI Taxonomy" id="334625"/>
    <lineage>
        <taxon>Eukaryota</taxon>
        <taxon>Metazoa</taxon>
        <taxon>Ecdysozoa</taxon>
        <taxon>Arthropoda</taxon>
        <taxon>Chelicerata</taxon>
        <taxon>Arachnida</taxon>
        <taxon>Acari</taxon>
        <taxon>Acariformes</taxon>
        <taxon>Sarcoptiformes</taxon>
        <taxon>Oribatida</taxon>
        <taxon>Brachypylina</taxon>
        <taxon>Oppioidea</taxon>
        <taxon>Oppiidae</taxon>
        <taxon>Oppiella</taxon>
    </lineage>
</organism>
<accession>A0A7R9M461</accession>
<proteinExistence type="predicted"/>
<dbReference type="InterPro" id="IPR036291">
    <property type="entry name" value="NAD(P)-bd_dom_sf"/>
</dbReference>
<dbReference type="AlphaFoldDB" id="A0A7R9M461"/>
<keyword evidence="3" id="KW-1185">Reference proteome</keyword>
<dbReference type="PRINTS" id="PR00081">
    <property type="entry name" value="GDHRDH"/>
</dbReference>
<dbReference type="Proteomes" id="UP000728032">
    <property type="component" value="Unassembled WGS sequence"/>
</dbReference>
<dbReference type="OrthoDB" id="1274115at2759"/>
<dbReference type="PANTHER" id="PTHR43658">
    <property type="entry name" value="SHORT-CHAIN DEHYDROGENASE/REDUCTASE"/>
    <property type="match status" value="1"/>
</dbReference>
<protein>
    <submittedName>
        <fullName evidence="2">Uncharacterized protein</fullName>
    </submittedName>
</protein>
<dbReference type="GO" id="GO:0008210">
    <property type="term" value="P:estrogen metabolic process"/>
    <property type="evidence" value="ECO:0007669"/>
    <property type="project" value="TreeGrafter"/>
</dbReference>
<dbReference type="GO" id="GO:0006631">
    <property type="term" value="P:fatty acid metabolic process"/>
    <property type="evidence" value="ECO:0007669"/>
    <property type="project" value="TreeGrafter"/>
</dbReference>
<dbReference type="GO" id="GO:0004303">
    <property type="term" value="F:estradiol 17-beta-dehydrogenase [NAD(P)+] activity"/>
    <property type="evidence" value="ECO:0007669"/>
    <property type="project" value="TreeGrafter"/>
</dbReference>
<dbReference type="Pfam" id="PF13561">
    <property type="entry name" value="adh_short_C2"/>
    <property type="match status" value="1"/>
</dbReference>